<comment type="caution">
    <text evidence="2">The sequence shown here is derived from an EMBL/GenBank/DDBJ whole genome shotgun (WGS) entry which is preliminary data.</text>
</comment>
<proteinExistence type="predicted"/>
<reference evidence="2" key="1">
    <citation type="journal article" date="2022" name="Plant J.">
        <title>Strategies of tolerance reflected in two North American maple genomes.</title>
        <authorList>
            <person name="McEvoy S.L."/>
            <person name="Sezen U.U."/>
            <person name="Trouern-Trend A."/>
            <person name="McMahon S.M."/>
            <person name="Schaberg P.G."/>
            <person name="Yang J."/>
            <person name="Wegrzyn J.L."/>
            <person name="Swenson N.G."/>
        </authorList>
    </citation>
    <scope>NUCLEOTIDE SEQUENCE</scope>
    <source>
        <strain evidence="2">NS2018</strain>
    </source>
</reference>
<feature type="region of interest" description="Disordered" evidence="1">
    <location>
        <begin position="54"/>
        <end position="88"/>
    </location>
</feature>
<protein>
    <recommendedName>
        <fullName evidence="4">Reverse transcriptase Ty1/copia-type domain-containing protein</fullName>
    </recommendedName>
</protein>
<gene>
    <name evidence="2" type="ORF">LWI29_032390</name>
</gene>
<evidence type="ECO:0000313" key="2">
    <source>
        <dbReference type="EMBL" id="KAK0585683.1"/>
    </source>
</evidence>
<evidence type="ECO:0000256" key="1">
    <source>
        <dbReference type="SAM" id="MobiDB-lite"/>
    </source>
</evidence>
<organism evidence="2 3">
    <name type="scientific">Acer saccharum</name>
    <name type="common">Sugar maple</name>
    <dbReference type="NCBI Taxonomy" id="4024"/>
    <lineage>
        <taxon>Eukaryota</taxon>
        <taxon>Viridiplantae</taxon>
        <taxon>Streptophyta</taxon>
        <taxon>Embryophyta</taxon>
        <taxon>Tracheophyta</taxon>
        <taxon>Spermatophyta</taxon>
        <taxon>Magnoliopsida</taxon>
        <taxon>eudicotyledons</taxon>
        <taxon>Gunneridae</taxon>
        <taxon>Pentapetalae</taxon>
        <taxon>rosids</taxon>
        <taxon>malvids</taxon>
        <taxon>Sapindales</taxon>
        <taxon>Sapindaceae</taxon>
        <taxon>Hippocastanoideae</taxon>
        <taxon>Acereae</taxon>
        <taxon>Acer</taxon>
    </lineage>
</organism>
<dbReference type="Proteomes" id="UP001168877">
    <property type="component" value="Unassembled WGS sequence"/>
</dbReference>
<dbReference type="EMBL" id="JAUESC010000383">
    <property type="protein sequence ID" value="KAK0585683.1"/>
    <property type="molecule type" value="Genomic_DNA"/>
</dbReference>
<dbReference type="PANTHER" id="PTHR47481">
    <property type="match status" value="1"/>
</dbReference>
<reference evidence="2" key="2">
    <citation type="submission" date="2023-06" db="EMBL/GenBank/DDBJ databases">
        <authorList>
            <person name="Swenson N.G."/>
            <person name="Wegrzyn J.L."/>
            <person name="Mcevoy S.L."/>
        </authorList>
    </citation>
    <scope>NUCLEOTIDE SEQUENCE</scope>
    <source>
        <strain evidence="2">NS2018</strain>
        <tissue evidence="2">Leaf</tissue>
    </source>
</reference>
<sequence>MIVTAILNFPPLPRFEDLCARLLSYESQLLRTRTKPTNSTGSTTALVTTESSIPTANITHGPSPGRGQSRGNGCHGRRGNFRGSGHASWHSSPDYSNYGSGHGYYWPQQNSGRGLLGSHPSQAQASQWCSTCYTHQHSYSNCPHQYHGPESLTAPFAGLHVAQYPPPPDFTWYPDTGATHHMTSTTPLDSITFNGNTSVLLGNGDSLPIINTVPTLAVTKIFATPAPPYAAPAPSEPAATPAPLAFATSVQLVPPLPTHHMTTHHADFIALCVDQLGREFDVKDLGSLRYFLGLKVNSHLEGLHISQVKYTLDLLHHNSMSECKPCSTPMTTNMKLTADGGDALDNAIEFRQLVLVVSYLDLS</sequence>
<evidence type="ECO:0008006" key="4">
    <source>
        <dbReference type="Google" id="ProtNLM"/>
    </source>
</evidence>
<evidence type="ECO:0000313" key="3">
    <source>
        <dbReference type="Proteomes" id="UP001168877"/>
    </source>
</evidence>
<dbReference type="PANTHER" id="PTHR47481:SF31">
    <property type="entry name" value="OS01G0873500 PROTEIN"/>
    <property type="match status" value="1"/>
</dbReference>
<keyword evidence="3" id="KW-1185">Reference proteome</keyword>
<accession>A0AA39S6X0</accession>
<dbReference type="AlphaFoldDB" id="A0AA39S6X0"/>
<name>A0AA39S6X0_ACESA</name>